<evidence type="ECO:0000256" key="6">
    <source>
        <dbReference type="ARBA" id="ARBA00023136"/>
    </source>
</evidence>
<keyword evidence="10" id="KW-0675">Receptor</keyword>
<sequence>MRVLVLLLSICSVFFSGEIFPEYFCSNVHAEEMPLEVSTQETKSNASQQEKAGHNDTYGMEEVVVVAPPVIEGNQVNRLGSQVTVVTEQQIEDLNAQDLPSALRMTPGVVISHHNPIGSFGGGEGGTIFIRGMGISRPGAEIQILVDGVPKFVSVWTHPLMDVLSVDVIEEMQVYKGAQPVLFGNMAFGAVDITTKRKHEEGYTTSVEGAGGSFNTWVEVAEHGGKVGPLDYYLIQSYRRSDGHRDNADGELQNYFGHFGYQLSNNWDAGIVFNRTDNWADDPGPVDGSFPPDGRFETNDYFTVGTLSNHYERSEGYIKFYSENGHIDWINQYNETTGKNDEDTITDYDNYGLRGRQTLRLWEGGEILLGMDLDFISGKVDISSPPNPESHFDRTTFRLFSPYTAVSQMFGSKEGFYAIPSAGVRYIDHSQFASEPGPQAGLIVGYKNTELHASCARGINYPGIFAKANDALFLPGNNRWDDLTAELVDHYEAGMSHKVGNMAKMDLTFFYDDGKNRIVVAPPPPFPPTWSNVGSFTNEGVEATFTVSPLRDLSFFAGATYLNSDPDDLPYAPEWSASFGANYRFLKHFQASIDASYVDNYFVTSRARKKDTVNLDKVDSYCLLNAKLTYDFTLPYRDLHGQFFVAGENLTDTDYEQKKGYPMPGISGMSGIKLWF</sequence>
<evidence type="ECO:0000313" key="10">
    <source>
        <dbReference type="EMBL" id="GLI35402.1"/>
    </source>
</evidence>
<evidence type="ECO:0000256" key="5">
    <source>
        <dbReference type="ARBA" id="ARBA00022729"/>
    </source>
</evidence>
<comment type="similarity">
    <text evidence="8">Belongs to the TonB-dependent receptor family.</text>
</comment>
<keyword evidence="5" id="KW-0732">Signal</keyword>
<dbReference type="Pfam" id="PF07715">
    <property type="entry name" value="Plug"/>
    <property type="match status" value="1"/>
</dbReference>
<keyword evidence="6 8" id="KW-0472">Membrane</keyword>
<evidence type="ECO:0000256" key="1">
    <source>
        <dbReference type="ARBA" id="ARBA00004571"/>
    </source>
</evidence>
<proteinExistence type="inferred from homology"/>
<evidence type="ECO:0000313" key="11">
    <source>
        <dbReference type="Proteomes" id="UP001144372"/>
    </source>
</evidence>
<evidence type="ECO:0000256" key="4">
    <source>
        <dbReference type="ARBA" id="ARBA00022692"/>
    </source>
</evidence>
<dbReference type="InterPro" id="IPR012910">
    <property type="entry name" value="Plug_dom"/>
</dbReference>
<keyword evidence="3 8" id="KW-1134">Transmembrane beta strand</keyword>
<keyword evidence="7 8" id="KW-0998">Cell outer membrane</keyword>
<dbReference type="GO" id="GO:0009279">
    <property type="term" value="C:cell outer membrane"/>
    <property type="evidence" value="ECO:0007669"/>
    <property type="project" value="UniProtKB-SubCell"/>
</dbReference>
<dbReference type="InterPro" id="IPR039426">
    <property type="entry name" value="TonB-dep_rcpt-like"/>
</dbReference>
<dbReference type="Proteomes" id="UP001144372">
    <property type="component" value="Unassembled WGS sequence"/>
</dbReference>
<dbReference type="RefSeq" id="WP_281795161.1">
    <property type="nucleotide sequence ID" value="NZ_BSDR01000001.1"/>
</dbReference>
<dbReference type="Gene3D" id="2.170.130.10">
    <property type="entry name" value="TonB-dependent receptor, plug domain"/>
    <property type="match status" value="1"/>
</dbReference>
<evidence type="ECO:0000256" key="3">
    <source>
        <dbReference type="ARBA" id="ARBA00022452"/>
    </source>
</evidence>
<evidence type="ECO:0000256" key="7">
    <source>
        <dbReference type="ARBA" id="ARBA00023237"/>
    </source>
</evidence>
<protein>
    <submittedName>
        <fullName evidence="10">TonB-dependent receptor</fullName>
    </submittedName>
</protein>
<dbReference type="PANTHER" id="PTHR30069">
    <property type="entry name" value="TONB-DEPENDENT OUTER MEMBRANE RECEPTOR"/>
    <property type="match status" value="1"/>
</dbReference>
<dbReference type="GO" id="GO:0015344">
    <property type="term" value="F:siderophore uptake transmembrane transporter activity"/>
    <property type="evidence" value="ECO:0007669"/>
    <property type="project" value="TreeGrafter"/>
</dbReference>
<evidence type="ECO:0000256" key="8">
    <source>
        <dbReference type="PROSITE-ProRule" id="PRU01360"/>
    </source>
</evidence>
<organism evidence="10 11">
    <name type="scientific">Desulforhabdus amnigena</name>
    <dbReference type="NCBI Taxonomy" id="40218"/>
    <lineage>
        <taxon>Bacteria</taxon>
        <taxon>Pseudomonadati</taxon>
        <taxon>Thermodesulfobacteriota</taxon>
        <taxon>Syntrophobacteria</taxon>
        <taxon>Syntrophobacterales</taxon>
        <taxon>Syntrophobacteraceae</taxon>
        <taxon>Desulforhabdus</taxon>
    </lineage>
</organism>
<dbReference type="GO" id="GO:0044718">
    <property type="term" value="P:siderophore transmembrane transport"/>
    <property type="evidence" value="ECO:0007669"/>
    <property type="project" value="TreeGrafter"/>
</dbReference>
<keyword evidence="2 8" id="KW-0813">Transport</keyword>
<dbReference type="SUPFAM" id="SSF56935">
    <property type="entry name" value="Porins"/>
    <property type="match status" value="1"/>
</dbReference>
<feature type="domain" description="TonB-dependent receptor plug" evidence="9">
    <location>
        <begin position="79"/>
        <end position="191"/>
    </location>
</feature>
<comment type="caution">
    <text evidence="10">The sequence shown here is derived from an EMBL/GenBank/DDBJ whole genome shotgun (WGS) entry which is preliminary data.</text>
</comment>
<dbReference type="AlphaFoldDB" id="A0A9W6FV52"/>
<name>A0A9W6FV52_9BACT</name>
<keyword evidence="4 8" id="KW-0812">Transmembrane</keyword>
<gene>
    <name evidence="10" type="ORF">DAMNIGENAA_28350</name>
</gene>
<dbReference type="InterPro" id="IPR037066">
    <property type="entry name" value="Plug_dom_sf"/>
</dbReference>
<evidence type="ECO:0000259" key="9">
    <source>
        <dbReference type="Pfam" id="PF07715"/>
    </source>
</evidence>
<comment type="subcellular location">
    <subcellularLocation>
        <location evidence="1 8">Cell outer membrane</location>
        <topology evidence="1 8">Multi-pass membrane protein</topology>
    </subcellularLocation>
</comment>
<reference evidence="10" key="1">
    <citation type="submission" date="2022-12" db="EMBL/GenBank/DDBJ databases">
        <title>Reference genome sequencing for broad-spectrum identification of bacterial and archaeal isolates by mass spectrometry.</title>
        <authorList>
            <person name="Sekiguchi Y."/>
            <person name="Tourlousse D.M."/>
        </authorList>
    </citation>
    <scope>NUCLEOTIDE SEQUENCE</scope>
    <source>
        <strain evidence="10">ASRB1</strain>
    </source>
</reference>
<keyword evidence="11" id="KW-1185">Reference proteome</keyword>
<dbReference type="Gene3D" id="2.40.170.20">
    <property type="entry name" value="TonB-dependent receptor, beta-barrel domain"/>
    <property type="match status" value="1"/>
</dbReference>
<dbReference type="InterPro" id="IPR036942">
    <property type="entry name" value="Beta-barrel_TonB_sf"/>
</dbReference>
<accession>A0A9W6FV52</accession>
<evidence type="ECO:0000256" key="2">
    <source>
        <dbReference type="ARBA" id="ARBA00022448"/>
    </source>
</evidence>
<dbReference type="PROSITE" id="PS52016">
    <property type="entry name" value="TONB_DEPENDENT_REC_3"/>
    <property type="match status" value="1"/>
</dbReference>
<dbReference type="EMBL" id="BSDR01000001">
    <property type="protein sequence ID" value="GLI35402.1"/>
    <property type="molecule type" value="Genomic_DNA"/>
</dbReference>
<dbReference type="PANTHER" id="PTHR30069:SF29">
    <property type="entry name" value="HEMOGLOBIN AND HEMOGLOBIN-HAPTOGLOBIN-BINDING PROTEIN 1-RELATED"/>
    <property type="match status" value="1"/>
</dbReference>